<dbReference type="RefSeq" id="WP_182512810.1">
    <property type="nucleotide sequence ID" value="NZ_JACJIQ010000006.1"/>
</dbReference>
<dbReference type="PANTHER" id="PTHR13504">
    <property type="entry name" value="FIDO DOMAIN-CONTAINING PROTEIN DDB_G0283145"/>
    <property type="match status" value="1"/>
</dbReference>
<evidence type="ECO:0000313" key="5">
    <source>
        <dbReference type="Proteomes" id="UP000563094"/>
    </source>
</evidence>
<accession>A0A839GQQ4</accession>
<sequence>MPHTQISQEILVFHGRTAPEPGMLVGYGALIQFYGLALPFPVKLAIISRKNRKYSQAQWAVFPPAYHPQDSLAGHLTFALKYEGVNLLFFKKLFQQLRPAEVVALIQQEYTGQYMRKVWFLYEWLLQEQLPIPDLTIKNYVPLLEEKLQYGLAGGTRSARHRILNNLPGTPAFCPLVSKTHALEQYIAEKLDEKISRTLKGVHKDVLLRTSAFLLLKDSKASFSIEGERPTQTRAVRWGQAIGQAGARPLSQAELLRLQQLVIGDSRFTALGYRTAGGFVGEHDRSTGEPLPDHISARWQDLAALMQGLLASAQLLENAHYHPVLAAAQVAFGFVFIHPFVDGNGRLHRYLLHHLLAAMRFTPQGIIFPVSAAILEHMAAYRQVLETYSHPLLDFIQWRTTPDHNVEVLNETIDYYRYFDATPQAEFLFHCVDYTIQHIIPEEVAYLQKHDRLKAWLDDRFQMPDKTVALLIQFLQQGQGTLSARAKAKEFAALTPEEVLEIETHYKRVFEPEE</sequence>
<gene>
    <name evidence="4" type="ORF">FHS90_001917</name>
</gene>
<protein>
    <submittedName>
        <fullName evidence="4">Fic family protein</fullName>
    </submittedName>
</protein>
<reference evidence="4 5" key="1">
    <citation type="submission" date="2020-08" db="EMBL/GenBank/DDBJ databases">
        <title>Genomic Encyclopedia of Type Strains, Phase IV (KMG-IV): sequencing the most valuable type-strain genomes for metagenomic binning, comparative biology and taxonomic classification.</title>
        <authorList>
            <person name="Goeker M."/>
        </authorList>
    </citation>
    <scope>NUCLEOTIDE SEQUENCE [LARGE SCALE GENOMIC DNA]</scope>
    <source>
        <strain evidence="4 5">DSM 29854</strain>
    </source>
</reference>
<feature type="domain" description="Fido" evidence="3">
    <location>
        <begin position="250"/>
        <end position="401"/>
    </location>
</feature>
<dbReference type="InterPro" id="IPR040198">
    <property type="entry name" value="Fido_containing"/>
</dbReference>
<dbReference type="PANTHER" id="PTHR13504:SF38">
    <property type="entry name" value="FIDO DOMAIN-CONTAINING PROTEIN"/>
    <property type="match status" value="1"/>
</dbReference>
<dbReference type="Pfam" id="PF02661">
    <property type="entry name" value="Fic"/>
    <property type="match status" value="1"/>
</dbReference>
<evidence type="ECO:0000259" key="3">
    <source>
        <dbReference type="PROSITE" id="PS51459"/>
    </source>
</evidence>
<dbReference type="GO" id="GO:0005524">
    <property type="term" value="F:ATP binding"/>
    <property type="evidence" value="ECO:0007669"/>
    <property type="project" value="UniProtKB-KW"/>
</dbReference>
<evidence type="ECO:0000313" key="4">
    <source>
        <dbReference type="EMBL" id="MBA9077206.1"/>
    </source>
</evidence>
<keyword evidence="5" id="KW-1185">Reference proteome</keyword>
<evidence type="ECO:0000256" key="2">
    <source>
        <dbReference type="PIRSR" id="PIRSR640198-2"/>
    </source>
</evidence>
<evidence type="ECO:0000256" key="1">
    <source>
        <dbReference type="PIRSR" id="PIRSR640198-1"/>
    </source>
</evidence>
<dbReference type="PROSITE" id="PS51459">
    <property type="entry name" value="FIDO"/>
    <property type="match status" value="1"/>
</dbReference>
<keyword evidence="2" id="KW-0547">Nucleotide-binding</keyword>
<comment type="caution">
    <text evidence="4">The sequence shown here is derived from an EMBL/GenBank/DDBJ whole genome shotgun (WGS) entry which is preliminary data.</text>
</comment>
<dbReference type="AlphaFoldDB" id="A0A839GQQ4"/>
<dbReference type="InterPro" id="IPR036597">
    <property type="entry name" value="Fido-like_dom_sf"/>
</dbReference>
<dbReference type="Gene3D" id="1.10.3290.10">
    <property type="entry name" value="Fido-like domain"/>
    <property type="match status" value="1"/>
</dbReference>
<organism evidence="4 5">
    <name type="scientific">Rufibacter quisquiliarum</name>
    <dbReference type="NCBI Taxonomy" id="1549639"/>
    <lineage>
        <taxon>Bacteria</taxon>
        <taxon>Pseudomonadati</taxon>
        <taxon>Bacteroidota</taxon>
        <taxon>Cytophagia</taxon>
        <taxon>Cytophagales</taxon>
        <taxon>Hymenobacteraceae</taxon>
        <taxon>Rufibacter</taxon>
    </lineage>
</organism>
<feature type="binding site" evidence="2">
    <location>
        <begin position="342"/>
        <end position="349"/>
    </location>
    <ligand>
        <name>ATP</name>
        <dbReference type="ChEBI" id="CHEBI:30616"/>
    </ligand>
</feature>
<name>A0A839GQQ4_9BACT</name>
<keyword evidence="2" id="KW-0067">ATP-binding</keyword>
<feature type="active site" evidence="1">
    <location>
        <position position="338"/>
    </location>
</feature>
<dbReference type="EMBL" id="JACJIQ010000006">
    <property type="protein sequence ID" value="MBA9077206.1"/>
    <property type="molecule type" value="Genomic_DNA"/>
</dbReference>
<dbReference type="SUPFAM" id="SSF140931">
    <property type="entry name" value="Fic-like"/>
    <property type="match status" value="1"/>
</dbReference>
<proteinExistence type="predicted"/>
<dbReference type="InterPro" id="IPR003812">
    <property type="entry name" value="Fido"/>
</dbReference>
<dbReference type="Proteomes" id="UP000563094">
    <property type="component" value="Unassembled WGS sequence"/>
</dbReference>